<keyword evidence="1" id="KW-0862">Zinc</keyword>
<proteinExistence type="predicted"/>
<feature type="compositionally biased region" description="Polar residues" evidence="2">
    <location>
        <begin position="307"/>
        <end position="317"/>
    </location>
</feature>
<dbReference type="Pfam" id="PF00096">
    <property type="entry name" value="zf-C2H2"/>
    <property type="match status" value="3"/>
</dbReference>
<dbReference type="AlphaFoldDB" id="A0A6J2WCX5"/>
<evidence type="ECO:0000259" key="3">
    <source>
        <dbReference type="PROSITE" id="PS50157"/>
    </source>
</evidence>
<dbReference type="OrthoDB" id="8667566at2759"/>
<feature type="domain" description="C2H2-type" evidence="3">
    <location>
        <begin position="18"/>
        <end position="45"/>
    </location>
</feature>
<keyword evidence="1" id="KW-0479">Metal-binding</keyword>
<dbReference type="Pfam" id="PF13912">
    <property type="entry name" value="zf-C2H2_6"/>
    <property type="match status" value="1"/>
</dbReference>
<dbReference type="PROSITE" id="PS00028">
    <property type="entry name" value="ZINC_FINGER_C2H2_1"/>
    <property type="match status" value="7"/>
</dbReference>
<dbReference type="SMART" id="SM00355">
    <property type="entry name" value="ZnF_C2H2"/>
    <property type="match status" value="13"/>
</dbReference>
<dbReference type="GO" id="GO:0010468">
    <property type="term" value="P:regulation of gene expression"/>
    <property type="evidence" value="ECO:0007669"/>
    <property type="project" value="TreeGrafter"/>
</dbReference>
<dbReference type="InterPro" id="IPR036236">
    <property type="entry name" value="Znf_C2H2_sf"/>
</dbReference>
<dbReference type="Gene3D" id="3.30.160.60">
    <property type="entry name" value="Classic Zinc Finger"/>
    <property type="match status" value="6"/>
</dbReference>
<evidence type="ECO:0000313" key="5">
    <source>
        <dbReference type="RefSeq" id="XP_030641216.1"/>
    </source>
</evidence>
<protein>
    <submittedName>
        <fullName evidence="5">Zinc finger protein Xfin</fullName>
    </submittedName>
</protein>
<name>A0A6J2WCX5_CHACN</name>
<dbReference type="FunCoup" id="A0A6J2WCX5">
    <property type="interactions" value="54"/>
</dbReference>
<keyword evidence="4" id="KW-1185">Reference proteome</keyword>
<dbReference type="SUPFAM" id="SSF57667">
    <property type="entry name" value="beta-beta-alpha zinc fingers"/>
    <property type="match status" value="4"/>
</dbReference>
<dbReference type="PANTHER" id="PTHR16515">
    <property type="entry name" value="PR DOMAIN ZINC FINGER PROTEIN"/>
    <property type="match status" value="1"/>
</dbReference>
<evidence type="ECO:0000313" key="4">
    <source>
        <dbReference type="Proteomes" id="UP000504632"/>
    </source>
</evidence>
<organism evidence="4 5">
    <name type="scientific">Chanos chanos</name>
    <name type="common">Milkfish</name>
    <name type="synonym">Mugil chanos</name>
    <dbReference type="NCBI Taxonomy" id="29144"/>
    <lineage>
        <taxon>Eukaryota</taxon>
        <taxon>Metazoa</taxon>
        <taxon>Chordata</taxon>
        <taxon>Craniata</taxon>
        <taxon>Vertebrata</taxon>
        <taxon>Euteleostomi</taxon>
        <taxon>Actinopterygii</taxon>
        <taxon>Neopterygii</taxon>
        <taxon>Teleostei</taxon>
        <taxon>Ostariophysi</taxon>
        <taxon>Gonorynchiformes</taxon>
        <taxon>Chanidae</taxon>
        <taxon>Chanos</taxon>
    </lineage>
</organism>
<feature type="compositionally biased region" description="Polar residues" evidence="2">
    <location>
        <begin position="195"/>
        <end position="205"/>
    </location>
</feature>
<dbReference type="PROSITE" id="PS50157">
    <property type="entry name" value="ZINC_FINGER_C2H2_2"/>
    <property type="match status" value="10"/>
</dbReference>
<dbReference type="Pfam" id="PF13894">
    <property type="entry name" value="zf-C2H2_4"/>
    <property type="match status" value="1"/>
</dbReference>
<keyword evidence="1" id="KW-0863">Zinc-finger</keyword>
<dbReference type="GO" id="GO:0005634">
    <property type="term" value="C:nucleus"/>
    <property type="evidence" value="ECO:0007669"/>
    <property type="project" value="TreeGrafter"/>
</dbReference>
<feature type="compositionally biased region" description="Polar residues" evidence="2">
    <location>
        <begin position="229"/>
        <end position="242"/>
    </location>
</feature>
<feature type="domain" description="C2H2-type" evidence="3">
    <location>
        <begin position="697"/>
        <end position="733"/>
    </location>
</feature>
<feature type="compositionally biased region" description="Polar residues" evidence="2">
    <location>
        <begin position="329"/>
        <end position="344"/>
    </location>
</feature>
<dbReference type="InterPro" id="IPR050331">
    <property type="entry name" value="Zinc_finger"/>
</dbReference>
<dbReference type="GO" id="GO:0008270">
    <property type="term" value="F:zinc ion binding"/>
    <property type="evidence" value="ECO:0007669"/>
    <property type="project" value="UniProtKB-KW"/>
</dbReference>
<gene>
    <name evidence="5" type="primary">LOC115821541</name>
</gene>
<dbReference type="Proteomes" id="UP000504632">
    <property type="component" value="Chromosome 9"/>
</dbReference>
<feature type="region of interest" description="Disordered" evidence="2">
    <location>
        <begin position="184"/>
        <end position="209"/>
    </location>
</feature>
<feature type="region of interest" description="Disordered" evidence="2">
    <location>
        <begin position="792"/>
        <end position="815"/>
    </location>
</feature>
<feature type="region of interest" description="Disordered" evidence="2">
    <location>
        <begin position="285"/>
        <end position="344"/>
    </location>
</feature>
<feature type="domain" description="C2H2-type" evidence="3">
    <location>
        <begin position="1102"/>
        <end position="1125"/>
    </location>
</feature>
<sequence>MLGLQGTRTAGTPSTKSYSCVACSATFQGLASLLVHQASHAGEISRQPGPSSPTCTQCGLSFASKEVLEKHPCRTLPTPLHSTLPATATVTPPLPAPDVYICECGEEYHDFSVLQEHKKSHQTEAISEPPLDSSSVKHITKKLSTQIDNETSNKSTSNQCVVSQPSSCHNLLPHTKELKPYHKTSLLPEPDTKDQPLSVSSTASLDQGHEISEPANLPLAESVTEEQDLASQKDSLSCQAITSSSSDSENSASQCKESKVPQKKALLKMLASAYMNSQQLAQENVEQSKRILPPRKVSPRAPIPITTPGSTAVSSSEMLKHQSSKKSDSNVGSPPGNMSTKKGNTVSVTQTFCPVVVLETRQKLIGYGKYDTEGRHQCGLCRRLFMDIDSLIMHHALHRKERVKCCRSCHQLIISITSVPDNHRCSTEGTLQYFPSIGKRLTAFSKSLPLTSRKTSFSKQMFKTPQTTQARKLFNCQLCHRSYTRLHNLKKHNCWWRSSLLHSVNLAHKNTAEQTKLDLSIKEESQNSPVKQSILHINVGVGTESHRPVKTEITSAESKLFGKIQTEFSADHLALKSLIRTGSPKSFAPFRPKLVKSTSVQQTPVVSVENRDAADSIQPVQVRKCVQKNDSEPRGDALEERGQWTVPLDDSEIDVLIEADGEADHENQDMLRHCNELEEKNLNKGMVHVNDDGKRRFVCKGCHKSYSRRFNLRKHLRICGAGRVRQHHSSEMSSSGAALQMKQFTCFQCGKSFNHRDTFMNHRMMCQVGNNPSVLLDDGGLLAAQTKASKDSIFVLPPPPPEKAPREHGSSNVNEGNWGIMSLPSVLPRKVTCECGATFSCPRLLFEHLQMHTQESYICPHCGDNLQSWAEYETHQQSHMQPQVQANELLAPQHHPSLLFHLQQSSYLQSSEQQRLVPSPKLAAKQQRPQQEAFPRCHQQTNRRPSPEQCVCHRCKKTFRLRSSLLRHLRLSCRGEMAAQKKICCSRCSMVFPNYVTLKVHMLSSTCTPSFKPMRCPVCVRWFSSVDGLKRHLVKHSETKDVLVEPSQNSQSNVFMCHICQRSYPKKQSLKDHLRKVHFKVKHVTPKPTVMRVDQPNQSSQFQCQICIRTYPTLQSLKRHKRRVHRIFANGLKPSNGITQQSESNQFHCQICQRSYPDIRSLKNHRRRVHRILSGGQLEPAKVDA</sequence>
<reference evidence="5" key="1">
    <citation type="submission" date="2025-08" db="UniProtKB">
        <authorList>
            <consortium name="RefSeq"/>
        </authorList>
    </citation>
    <scope>IDENTIFICATION</scope>
</reference>
<dbReference type="InterPro" id="IPR013087">
    <property type="entry name" value="Znf_C2H2_type"/>
</dbReference>
<feature type="compositionally biased region" description="Low complexity" evidence="2">
    <location>
        <begin position="243"/>
        <end position="253"/>
    </location>
</feature>
<feature type="domain" description="C2H2-type" evidence="3">
    <location>
        <begin position="950"/>
        <end position="978"/>
    </location>
</feature>
<dbReference type="RefSeq" id="XP_030641216.1">
    <property type="nucleotide sequence ID" value="XM_030785356.1"/>
</dbReference>
<feature type="domain" description="C2H2-type" evidence="3">
    <location>
        <begin position="857"/>
        <end position="884"/>
    </location>
</feature>
<dbReference type="InParanoid" id="A0A6J2WCX5"/>
<accession>A0A6J2WCX5</accession>
<evidence type="ECO:0000256" key="2">
    <source>
        <dbReference type="SAM" id="MobiDB-lite"/>
    </source>
</evidence>
<feature type="domain" description="C2H2-type" evidence="3">
    <location>
        <begin position="376"/>
        <end position="403"/>
    </location>
</feature>
<feature type="domain" description="C2H2-type" evidence="3">
    <location>
        <begin position="744"/>
        <end position="772"/>
    </location>
</feature>
<feature type="domain" description="C2H2-type" evidence="3">
    <location>
        <begin position="1055"/>
        <end position="1083"/>
    </location>
</feature>
<feature type="domain" description="C2H2-type" evidence="3">
    <location>
        <begin position="1014"/>
        <end position="1041"/>
    </location>
</feature>
<feature type="region of interest" description="Disordered" evidence="2">
    <location>
        <begin position="222"/>
        <end position="260"/>
    </location>
</feature>
<feature type="domain" description="C2H2-type" evidence="3">
    <location>
        <begin position="1147"/>
        <end position="1170"/>
    </location>
</feature>
<dbReference type="PANTHER" id="PTHR16515:SF35">
    <property type="entry name" value="FEZ FAMILY ZINC FINGER PROTEIN 2"/>
    <property type="match status" value="1"/>
</dbReference>
<dbReference type="GeneID" id="115821541"/>
<evidence type="ECO:0000256" key="1">
    <source>
        <dbReference type="PROSITE-ProRule" id="PRU00042"/>
    </source>
</evidence>